<reference evidence="2 3" key="1">
    <citation type="submission" date="2024-01" db="EMBL/GenBank/DDBJ databases">
        <title>Genome assemblies of Stephania.</title>
        <authorList>
            <person name="Yang L."/>
        </authorList>
    </citation>
    <scope>NUCLEOTIDE SEQUENCE [LARGE SCALE GENOMIC DNA]</scope>
    <source>
        <strain evidence="2">QJT</strain>
        <tissue evidence="2">Leaf</tissue>
    </source>
</reference>
<gene>
    <name evidence="2" type="ORF">Sjap_019156</name>
</gene>
<dbReference type="AlphaFoldDB" id="A0AAP0F123"/>
<dbReference type="Proteomes" id="UP001417504">
    <property type="component" value="Unassembled WGS sequence"/>
</dbReference>
<accession>A0AAP0F123</accession>
<protein>
    <recommendedName>
        <fullName evidence="1">Expansin-like EG45 domain-containing protein</fullName>
    </recommendedName>
</protein>
<dbReference type="PROSITE" id="PS50842">
    <property type="entry name" value="EXPANSIN_EG45"/>
    <property type="match status" value="1"/>
</dbReference>
<dbReference type="InterPro" id="IPR009009">
    <property type="entry name" value="RlpA-like_DPBB"/>
</dbReference>
<feature type="domain" description="Expansin-like EG45" evidence="1">
    <location>
        <begin position="46"/>
        <end position="147"/>
    </location>
</feature>
<dbReference type="SUPFAM" id="SSF50685">
    <property type="entry name" value="Barwin-like endoglucanases"/>
    <property type="match status" value="1"/>
</dbReference>
<evidence type="ECO:0000313" key="2">
    <source>
        <dbReference type="EMBL" id="KAK9101902.1"/>
    </source>
</evidence>
<name>A0AAP0F123_9MAGN</name>
<keyword evidence="3" id="KW-1185">Reference proteome</keyword>
<dbReference type="PANTHER" id="PTHR47480">
    <property type="entry name" value="EG45-LIKE DOMAIN CONTAINING PROTEIN"/>
    <property type="match status" value="1"/>
</dbReference>
<comment type="caution">
    <text evidence="2">The sequence shown here is derived from an EMBL/GenBank/DDBJ whole genome shotgun (WGS) entry which is preliminary data.</text>
</comment>
<dbReference type="CDD" id="cd22269">
    <property type="entry name" value="DPBB_EG45-like"/>
    <property type="match status" value="1"/>
</dbReference>
<organism evidence="2 3">
    <name type="scientific">Stephania japonica</name>
    <dbReference type="NCBI Taxonomy" id="461633"/>
    <lineage>
        <taxon>Eukaryota</taxon>
        <taxon>Viridiplantae</taxon>
        <taxon>Streptophyta</taxon>
        <taxon>Embryophyta</taxon>
        <taxon>Tracheophyta</taxon>
        <taxon>Spermatophyta</taxon>
        <taxon>Magnoliopsida</taxon>
        <taxon>Ranunculales</taxon>
        <taxon>Menispermaceae</taxon>
        <taxon>Menispermoideae</taxon>
        <taxon>Cissampelideae</taxon>
        <taxon>Stephania</taxon>
    </lineage>
</organism>
<evidence type="ECO:0000313" key="3">
    <source>
        <dbReference type="Proteomes" id="UP001417504"/>
    </source>
</evidence>
<evidence type="ECO:0000259" key="1">
    <source>
        <dbReference type="PROSITE" id="PS50842"/>
    </source>
</evidence>
<proteinExistence type="predicted"/>
<sequence length="147" mass="15634">MSAIAKMLKDLQLLLFFCCFFISAVLLPFSNGDVGTASLYRPPYLPTACYGNDVSQFPSNNLFAAASEGIWDNGASCGRQYLVRCLSSVVKGACLPGQTIVVTIVDRAASAVSTPSLRGTTMVLASNAYSMIADQSVSSVNIEFRQA</sequence>
<dbReference type="InterPro" id="IPR036908">
    <property type="entry name" value="RlpA-like_sf"/>
</dbReference>
<dbReference type="InterPro" id="IPR007112">
    <property type="entry name" value="Expansin/allergen_DPBB_dom"/>
</dbReference>
<dbReference type="PANTHER" id="PTHR47480:SF1">
    <property type="entry name" value="EG45-LIKE DOMAIN CONTAINING PROTEIN 1"/>
    <property type="match status" value="1"/>
</dbReference>
<dbReference type="Pfam" id="PF03330">
    <property type="entry name" value="DPBB_1"/>
    <property type="match status" value="1"/>
</dbReference>
<dbReference type="Gene3D" id="2.40.40.10">
    <property type="entry name" value="RlpA-like domain"/>
    <property type="match status" value="1"/>
</dbReference>
<dbReference type="EMBL" id="JBBNAE010000008">
    <property type="protein sequence ID" value="KAK9101902.1"/>
    <property type="molecule type" value="Genomic_DNA"/>
</dbReference>